<dbReference type="GO" id="GO:0032190">
    <property type="term" value="F:acrosin binding"/>
    <property type="evidence" value="ECO:0007669"/>
    <property type="project" value="TreeGrafter"/>
</dbReference>
<name>A0A6J2UTA7_CHACN</name>
<dbReference type="InterPro" id="IPR055355">
    <property type="entry name" value="ZP-C"/>
</dbReference>
<dbReference type="Proteomes" id="UP000504632">
    <property type="component" value="Chromosome 3"/>
</dbReference>
<sequence length="202" mass="22734">MSWYSTLSYISASSNNSTDEQNRNDLGTPFFKLELMNGNFTRPAPSSTFVLGSSIPIRAEVELQTQKPMLLFLKECIAAVAADLDRSSQVRPVITNAGCLVESKVGNSKFLPRRKPSEIRLSLQAFKFVFGENIFLHCKLAAWFASTFTVDKKACHYLMETERWELADDPIQSDLCSCCDTFCIQRDRGSLKLGILFGFQTF</sequence>
<dbReference type="PROSITE" id="PS51034">
    <property type="entry name" value="ZP_2"/>
    <property type="match status" value="1"/>
</dbReference>
<feature type="domain" description="ZP" evidence="2">
    <location>
        <begin position="1"/>
        <end position="162"/>
    </location>
</feature>
<dbReference type="PANTHER" id="PTHR11576:SF3">
    <property type="entry name" value="SI:CH211-14A17.6-RELATED"/>
    <property type="match status" value="1"/>
</dbReference>
<proteinExistence type="predicted"/>
<protein>
    <submittedName>
        <fullName evidence="4">Uncharacterized protein LOC115806992</fullName>
    </submittedName>
</protein>
<dbReference type="Gene3D" id="2.60.40.4100">
    <property type="entry name" value="Zona pellucida, ZP-C domain"/>
    <property type="match status" value="1"/>
</dbReference>
<gene>
    <name evidence="4" type="primary">LOC115806992</name>
</gene>
<keyword evidence="3" id="KW-1185">Reference proteome</keyword>
<dbReference type="AlphaFoldDB" id="A0A6J2UTA7"/>
<dbReference type="Pfam" id="PF00100">
    <property type="entry name" value="Zona_pellucida"/>
    <property type="match status" value="1"/>
</dbReference>
<dbReference type="FunFam" id="2.60.40.4100:FF:000002">
    <property type="entry name" value="Zona pellucida sperm-binding protein 3"/>
    <property type="match status" value="1"/>
</dbReference>
<keyword evidence="1" id="KW-1015">Disulfide bond</keyword>
<dbReference type="InParanoid" id="A0A6J2UTA7"/>
<evidence type="ECO:0000259" key="2">
    <source>
        <dbReference type="PROSITE" id="PS51034"/>
    </source>
</evidence>
<dbReference type="PANTHER" id="PTHR11576">
    <property type="entry name" value="ZONA PELLUCIDA SPERM-BINDING PROTEIN 3"/>
    <property type="match status" value="1"/>
</dbReference>
<dbReference type="OrthoDB" id="9928644at2759"/>
<dbReference type="InterPro" id="IPR001507">
    <property type="entry name" value="ZP_dom"/>
</dbReference>
<dbReference type="GO" id="GO:0035803">
    <property type="term" value="P:egg coat formation"/>
    <property type="evidence" value="ECO:0007669"/>
    <property type="project" value="TreeGrafter"/>
</dbReference>
<dbReference type="RefSeq" id="XP_030623710.1">
    <property type="nucleotide sequence ID" value="XM_030767850.1"/>
</dbReference>
<dbReference type="GO" id="GO:0007339">
    <property type="term" value="P:binding of sperm to zona pellucida"/>
    <property type="evidence" value="ECO:0007669"/>
    <property type="project" value="TreeGrafter"/>
</dbReference>
<dbReference type="InterPro" id="IPR042235">
    <property type="entry name" value="ZP-C_dom"/>
</dbReference>
<accession>A0A6J2UTA7</accession>
<dbReference type="GeneID" id="115806992"/>
<dbReference type="GO" id="GO:0031012">
    <property type="term" value="C:extracellular matrix"/>
    <property type="evidence" value="ECO:0007669"/>
    <property type="project" value="TreeGrafter"/>
</dbReference>
<evidence type="ECO:0000313" key="4">
    <source>
        <dbReference type="RefSeq" id="XP_030623710.1"/>
    </source>
</evidence>
<organism evidence="3 4">
    <name type="scientific">Chanos chanos</name>
    <name type="common">Milkfish</name>
    <name type="synonym">Mugil chanos</name>
    <dbReference type="NCBI Taxonomy" id="29144"/>
    <lineage>
        <taxon>Eukaryota</taxon>
        <taxon>Metazoa</taxon>
        <taxon>Chordata</taxon>
        <taxon>Craniata</taxon>
        <taxon>Vertebrata</taxon>
        <taxon>Euteleostomi</taxon>
        <taxon>Actinopterygii</taxon>
        <taxon>Neopterygii</taxon>
        <taxon>Teleostei</taxon>
        <taxon>Ostariophysi</taxon>
        <taxon>Gonorynchiformes</taxon>
        <taxon>Chanidae</taxon>
        <taxon>Chanos</taxon>
    </lineage>
</organism>
<evidence type="ECO:0000313" key="3">
    <source>
        <dbReference type="Proteomes" id="UP000504632"/>
    </source>
</evidence>
<reference evidence="4" key="1">
    <citation type="submission" date="2025-08" db="UniProtKB">
        <authorList>
            <consortium name="RefSeq"/>
        </authorList>
    </citation>
    <scope>IDENTIFICATION</scope>
</reference>
<dbReference type="GO" id="GO:2000344">
    <property type="term" value="P:positive regulation of acrosome reaction"/>
    <property type="evidence" value="ECO:0007669"/>
    <property type="project" value="TreeGrafter"/>
</dbReference>
<evidence type="ECO:0000256" key="1">
    <source>
        <dbReference type="ARBA" id="ARBA00023157"/>
    </source>
</evidence>